<feature type="compositionally biased region" description="Polar residues" evidence="1">
    <location>
        <begin position="170"/>
        <end position="184"/>
    </location>
</feature>
<feature type="region of interest" description="Disordered" evidence="1">
    <location>
        <begin position="488"/>
        <end position="511"/>
    </location>
</feature>
<evidence type="ECO:0008006" key="5">
    <source>
        <dbReference type="Google" id="ProtNLM"/>
    </source>
</evidence>
<dbReference type="EMBL" id="JBFTWV010000072">
    <property type="protein sequence ID" value="KAL2788914.1"/>
    <property type="molecule type" value="Genomic_DNA"/>
</dbReference>
<keyword evidence="2" id="KW-0472">Membrane</keyword>
<feature type="compositionally biased region" description="Basic and acidic residues" evidence="1">
    <location>
        <begin position="728"/>
        <end position="737"/>
    </location>
</feature>
<evidence type="ECO:0000313" key="4">
    <source>
        <dbReference type="Proteomes" id="UP001610563"/>
    </source>
</evidence>
<keyword evidence="2" id="KW-0812">Transmembrane</keyword>
<feature type="compositionally biased region" description="Polar residues" evidence="1">
    <location>
        <begin position="672"/>
        <end position="682"/>
    </location>
</feature>
<feature type="transmembrane region" description="Helical" evidence="2">
    <location>
        <begin position="848"/>
        <end position="878"/>
    </location>
</feature>
<feature type="compositionally biased region" description="Basic and acidic residues" evidence="1">
    <location>
        <begin position="102"/>
        <end position="149"/>
    </location>
</feature>
<dbReference type="Proteomes" id="UP001610563">
    <property type="component" value="Unassembled WGS sequence"/>
</dbReference>
<comment type="caution">
    <text evidence="3">The sequence shown here is derived from an EMBL/GenBank/DDBJ whole genome shotgun (WGS) entry which is preliminary data.</text>
</comment>
<organism evidence="3 4">
    <name type="scientific">Aspergillus keveii</name>
    <dbReference type="NCBI Taxonomy" id="714993"/>
    <lineage>
        <taxon>Eukaryota</taxon>
        <taxon>Fungi</taxon>
        <taxon>Dikarya</taxon>
        <taxon>Ascomycota</taxon>
        <taxon>Pezizomycotina</taxon>
        <taxon>Eurotiomycetes</taxon>
        <taxon>Eurotiomycetidae</taxon>
        <taxon>Eurotiales</taxon>
        <taxon>Aspergillaceae</taxon>
        <taxon>Aspergillus</taxon>
        <taxon>Aspergillus subgen. Nidulantes</taxon>
    </lineage>
</organism>
<feature type="compositionally biased region" description="Polar residues" evidence="1">
    <location>
        <begin position="586"/>
        <end position="601"/>
    </location>
</feature>
<reference evidence="3 4" key="1">
    <citation type="submission" date="2024-07" db="EMBL/GenBank/DDBJ databases">
        <title>Section-level genome sequencing and comparative genomics of Aspergillus sections Usti and Cavernicolus.</title>
        <authorList>
            <consortium name="Lawrence Berkeley National Laboratory"/>
            <person name="Nybo J.L."/>
            <person name="Vesth T.C."/>
            <person name="Theobald S."/>
            <person name="Frisvad J.C."/>
            <person name="Larsen T.O."/>
            <person name="Kjaerboelling I."/>
            <person name="Rothschild-Mancinelli K."/>
            <person name="Lyhne E.K."/>
            <person name="Kogle M.E."/>
            <person name="Barry K."/>
            <person name="Clum A."/>
            <person name="Na H."/>
            <person name="Ledsgaard L."/>
            <person name="Lin J."/>
            <person name="Lipzen A."/>
            <person name="Kuo A."/>
            <person name="Riley R."/>
            <person name="Mondo S."/>
            <person name="Labutti K."/>
            <person name="Haridas S."/>
            <person name="Pangalinan J."/>
            <person name="Salamov A.A."/>
            <person name="Simmons B.A."/>
            <person name="Magnuson J.K."/>
            <person name="Chen J."/>
            <person name="Drula E."/>
            <person name="Henrissat B."/>
            <person name="Wiebenga A."/>
            <person name="Lubbers R.J."/>
            <person name="Gomes A.C."/>
            <person name="Makela M.R."/>
            <person name="Stajich J."/>
            <person name="Grigoriev I.V."/>
            <person name="Mortensen U.H."/>
            <person name="De Vries R.P."/>
            <person name="Baker S.E."/>
            <person name="Andersen M.R."/>
        </authorList>
    </citation>
    <scope>NUCLEOTIDE SEQUENCE [LARGE SCALE GENOMIC DNA]</scope>
    <source>
        <strain evidence="3 4">CBS 209.92</strain>
    </source>
</reference>
<keyword evidence="4" id="KW-1185">Reference proteome</keyword>
<sequence length="896" mass="98871">MAPDFQLANGRLLNLQSRRDKSALSNSDALNSREGAVEIGTRSESNNSDAEADSPSSQLKPTRLPVLKLSVGKEYLELGNNVDSPKQREREPSSLQSRIPRGSRESESPKSTDQERERYWRRVRDKLDRDSPNSRDKDKQRSPHREAYRKIISLASSPRQEIAKHKWKYSGSSSTEKLGSTDTSPAAKANQFSIEHRDGPERSQADGQDRFTNGTARTKSNHSASSNGSGTSSSLRSKTDGTTDSSYNSHSSVSPISGPTTSMKEWEDQFVVHMPSAREPNPPTLNVHQITEYQRSIDRVQKEGEAMLDPDTLPSPRAMTPEGGQAGKRLGTLDGQDSRTAQTNAEDESRLSYIPSHRRYYCPDEIGKQRFSTIWEESSTGPKQKPSRANPDGSFLGCREINGPDVRNPDEILYFSTPERPKVVTIPSRLTRLRRESNMALTRRTKGASGQTSLIQEEWEPISQNLKHAQCSKPSPKLLCREAQCHQLKTKKSTSPQEKEPQDSIEISARSSENRKLGLRADDVFIITPTITRTMVTMTDLSGHVRSSPGNPQPSSRTAGELITDIRTKLPINTKAGASPSGLRRVSQNSLGKSNAPSATPSKPIPAMSTPARPPVEAKVTTTENSTEKRRVISGFIRTPGIPRSSTESRISPVPDKPSSSAASSPMSKGSNIPSRRTTPTSPEARHSSPPNRMIRSPPAAQGSPQSRNTMMHAKIVDVAELDGQQVEDPHEPDSESKISCPNHDQPENELQPHLKEVIGSETFHMIVDMVFLFLAQVQGFCQQVKANRGSKLVLLKLFLHGILGMLEHCLHFLRKGLAILSAYNTTGAWPEPDDKNLTWSLTESGQALVYLVVLVFIAMLIARVVGFVILVGAWMVWLARPFALAFRAFSRALSV</sequence>
<feature type="region of interest" description="Disordered" evidence="1">
    <location>
        <begin position="726"/>
        <end position="749"/>
    </location>
</feature>
<name>A0ABR4G092_9EURO</name>
<gene>
    <name evidence="3" type="ORF">BJX66DRAFT_248825</name>
</gene>
<feature type="compositionally biased region" description="Basic and acidic residues" evidence="1">
    <location>
        <begin position="194"/>
        <end position="209"/>
    </location>
</feature>
<accession>A0ABR4G092</accession>
<evidence type="ECO:0000313" key="3">
    <source>
        <dbReference type="EMBL" id="KAL2788914.1"/>
    </source>
</evidence>
<feature type="compositionally biased region" description="Low complexity" evidence="1">
    <location>
        <begin position="221"/>
        <end position="236"/>
    </location>
</feature>
<feature type="region of interest" description="Disordered" evidence="1">
    <location>
        <begin position="1"/>
        <end position="261"/>
    </location>
</feature>
<feature type="region of interest" description="Disordered" evidence="1">
    <location>
        <begin position="375"/>
        <end position="395"/>
    </location>
</feature>
<proteinExistence type="predicted"/>
<feature type="compositionally biased region" description="Polar residues" evidence="1">
    <location>
        <begin position="42"/>
        <end position="60"/>
    </location>
</feature>
<feature type="region of interest" description="Disordered" evidence="1">
    <location>
        <begin position="570"/>
        <end position="708"/>
    </location>
</feature>
<feature type="compositionally biased region" description="Polar residues" evidence="1">
    <location>
        <begin position="240"/>
        <end position="261"/>
    </location>
</feature>
<feature type="compositionally biased region" description="Low complexity" evidence="1">
    <location>
        <begin position="652"/>
        <end position="671"/>
    </location>
</feature>
<feature type="region of interest" description="Disordered" evidence="1">
    <location>
        <begin position="307"/>
        <end position="350"/>
    </location>
</feature>
<protein>
    <recommendedName>
        <fullName evidence="5">NTP binding protein</fullName>
    </recommendedName>
</protein>
<keyword evidence="2" id="KW-1133">Transmembrane helix</keyword>
<evidence type="ECO:0000256" key="1">
    <source>
        <dbReference type="SAM" id="MobiDB-lite"/>
    </source>
</evidence>
<evidence type="ECO:0000256" key="2">
    <source>
        <dbReference type="SAM" id="Phobius"/>
    </source>
</evidence>